<dbReference type="RefSeq" id="WP_263052156.1">
    <property type="nucleotide sequence ID" value="NZ_CP106735.1"/>
</dbReference>
<evidence type="ECO:0000313" key="4">
    <source>
        <dbReference type="EMBL" id="UXX80426.1"/>
    </source>
</evidence>
<evidence type="ECO:0000256" key="2">
    <source>
        <dbReference type="SAM" id="SignalP"/>
    </source>
</evidence>
<sequence length="573" mass="66300">MKSLFPIFLILLSVYIYSCANQGTPTGGPRDTIPPLLIESTPANKSINFKGQEFKYVFNERVNADKLKSQLLITPHIENKFNLKVKKNELTITFDEKFMDSTTYTLNFSDGVVDVTEKNPAINLSFAFSTGHYIDSIYVNGKITNLYNNENQKDFVVGLYQITDSIDLLKDKPRYFTKTNEQGQFLIENIKNGFYKILTFKDENKNLIFNPDKEAHGFLADSLDLTTSQDSVRIHTQLINASEFKFVRAKLTGRYFDTQYNKSIINYQISKLDSLNELPIPPNNKIKGNQIIRFYPRETFEYDVDSLGILLSTTDSMFNQRIDTTYIKFTETSRKPEKFSASFKPTNGAYIDPLIQYNYTFDKPIETFYKDSILIHYDTLQTQVIADSTILWNQNRTELRFETLIDKDYLTTEIDTLLKIYGDTTLTDSISQAKYAYFTQVNPQAISLTFPKGTFISIEGDSTEAVKHKYQFKTLDQLGSVSGFINTDYKSFTLQLVNSKYDIISEVKDSKTFEFPYVKPGKYTFRVMIDNNEDGQWSYGNILKNETPEDVYFYTEIFDVRANWELENIEISF</sequence>
<gene>
    <name evidence="4" type="ORF">N7E81_04845</name>
</gene>
<name>A0ABY6D2P7_9BACT</name>
<evidence type="ECO:0000313" key="5">
    <source>
        <dbReference type="Proteomes" id="UP001062165"/>
    </source>
</evidence>
<feature type="chain" id="PRO_5045307217" evidence="2">
    <location>
        <begin position="21"/>
        <end position="573"/>
    </location>
</feature>
<dbReference type="InterPro" id="IPR032812">
    <property type="entry name" value="SbsA_Ig"/>
</dbReference>
<evidence type="ECO:0000256" key="1">
    <source>
        <dbReference type="ARBA" id="ARBA00022729"/>
    </source>
</evidence>
<dbReference type="Pfam" id="PF13205">
    <property type="entry name" value="Big_5"/>
    <property type="match status" value="1"/>
</dbReference>
<keyword evidence="1 2" id="KW-0732">Signal</keyword>
<dbReference type="EMBL" id="CP106735">
    <property type="protein sequence ID" value="UXX80426.1"/>
    <property type="molecule type" value="Genomic_DNA"/>
</dbReference>
<feature type="signal peptide" evidence="2">
    <location>
        <begin position="1"/>
        <end position="20"/>
    </location>
</feature>
<evidence type="ECO:0000259" key="3">
    <source>
        <dbReference type="Pfam" id="PF13205"/>
    </source>
</evidence>
<reference evidence="4" key="1">
    <citation type="submission" date="2022-10" db="EMBL/GenBank/DDBJ databases">
        <title>Comparative genomics and taxonomic characterization of three novel marine species of genus Reichenbachiella exhibiting antioxidant and polysaccharide degradation activities.</title>
        <authorList>
            <person name="Muhammad N."/>
            <person name="Lee Y.-J."/>
            <person name="Ko J."/>
            <person name="Kim S.-G."/>
        </authorList>
    </citation>
    <scope>NUCLEOTIDE SEQUENCE</scope>
    <source>
        <strain evidence="4">Wsw4-B4</strain>
    </source>
</reference>
<organism evidence="4 5">
    <name type="scientific">Reichenbachiella carrageenanivorans</name>
    <dbReference type="NCBI Taxonomy" id="2979869"/>
    <lineage>
        <taxon>Bacteria</taxon>
        <taxon>Pseudomonadati</taxon>
        <taxon>Bacteroidota</taxon>
        <taxon>Cytophagia</taxon>
        <taxon>Cytophagales</taxon>
        <taxon>Reichenbachiellaceae</taxon>
        <taxon>Reichenbachiella</taxon>
    </lineage>
</organism>
<keyword evidence="5" id="KW-1185">Reference proteome</keyword>
<protein>
    <submittedName>
        <fullName evidence="4">Ig-like domain-containing protein</fullName>
    </submittedName>
</protein>
<dbReference type="Proteomes" id="UP001062165">
    <property type="component" value="Chromosome"/>
</dbReference>
<proteinExistence type="predicted"/>
<accession>A0ABY6D2P7</accession>
<feature type="domain" description="SbsA Ig-like" evidence="3">
    <location>
        <begin position="31"/>
        <end position="130"/>
    </location>
</feature>